<keyword evidence="2" id="KW-1185">Reference proteome</keyword>
<sequence length="79" mass="9111">MENAQDLDHPKRVFALTSTLSDLFLPRIPHDNFEPQDLAPPYHLASTVFLLHSWMRLCVPPPTDEELSLSRILVRNFSL</sequence>
<dbReference type="EMBL" id="JXTB01000023">
    <property type="protein sequence ID" value="PON75551.1"/>
    <property type="molecule type" value="Genomic_DNA"/>
</dbReference>
<proteinExistence type="predicted"/>
<organism evidence="1 2">
    <name type="scientific">Parasponia andersonii</name>
    <name type="common">Sponia andersonii</name>
    <dbReference type="NCBI Taxonomy" id="3476"/>
    <lineage>
        <taxon>Eukaryota</taxon>
        <taxon>Viridiplantae</taxon>
        <taxon>Streptophyta</taxon>
        <taxon>Embryophyta</taxon>
        <taxon>Tracheophyta</taxon>
        <taxon>Spermatophyta</taxon>
        <taxon>Magnoliopsida</taxon>
        <taxon>eudicotyledons</taxon>
        <taxon>Gunneridae</taxon>
        <taxon>Pentapetalae</taxon>
        <taxon>rosids</taxon>
        <taxon>fabids</taxon>
        <taxon>Rosales</taxon>
        <taxon>Cannabaceae</taxon>
        <taxon>Parasponia</taxon>
    </lineage>
</organism>
<evidence type="ECO:0000313" key="2">
    <source>
        <dbReference type="Proteomes" id="UP000237105"/>
    </source>
</evidence>
<name>A0A2P5DQK2_PARAD</name>
<comment type="caution">
    <text evidence="1">The sequence shown here is derived from an EMBL/GenBank/DDBJ whole genome shotgun (WGS) entry which is preliminary data.</text>
</comment>
<reference evidence="2" key="1">
    <citation type="submission" date="2016-06" db="EMBL/GenBank/DDBJ databases">
        <title>Parallel loss of symbiosis genes in relatives of nitrogen-fixing non-legume Parasponia.</title>
        <authorList>
            <person name="Van Velzen R."/>
            <person name="Holmer R."/>
            <person name="Bu F."/>
            <person name="Rutten L."/>
            <person name="Van Zeijl A."/>
            <person name="Liu W."/>
            <person name="Santuari L."/>
            <person name="Cao Q."/>
            <person name="Sharma T."/>
            <person name="Shen D."/>
            <person name="Roswanjaya Y."/>
            <person name="Wardhani T."/>
            <person name="Kalhor M.S."/>
            <person name="Jansen J."/>
            <person name="Van den Hoogen J."/>
            <person name="Gungor B."/>
            <person name="Hartog M."/>
            <person name="Hontelez J."/>
            <person name="Verver J."/>
            <person name="Yang W.-C."/>
            <person name="Schijlen E."/>
            <person name="Repin R."/>
            <person name="Schilthuizen M."/>
            <person name="Schranz E."/>
            <person name="Heidstra R."/>
            <person name="Miyata K."/>
            <person name="Fedorova E."/>
            <person name="Kohlen W."/>
            <person name="Bisseling T."/>
            <person name="Smit S."/>
            <person name="Geurts R."/>
        </authorList>
    </citation>
    <scope>NUCLEOTIDE SEQUENCE [LARGE SCALE GENOMIC DNA]</scope>
    <source>
        <strain evidence="2">cv. WU1-14</strain>
    </source>
</reference>
<dbReference type="Proteomes" id="UP000237105">
    <property type="component" value="Unassembled WGS sequence"/>
</dbReference>
<protein>
    <submittedName>
        <fullName evidence="1">Uncharacterized protein</fullName>
    </submittedName>
</protein>
<dbReference type="AlphaFoldDB" id="A0A2P5DQK2"/>
<evidence type="ECO:0000313" key="1">
    <source>
        <dbReference type="EMBL" id="PON75551.1"/>
    </source>
</evidence>
<accession>A0A2P5DQK2</accession>
<gene>
    <name evidence="1" type="ORF">PanWU01x14_041760</name>
</gene>